<protein>
    <submittedName>
        <fullName evidence="2">Uncharacterized protein</fullName>
    </submittedName>
</protein>
<name>A0A5A7RKE4_STRAF</name>
<feature type="compositionally biased region" description="Low complexity" evidence="1">
    <location>
        <begin position="11"/>
        <end position="24"/>
    </location>
</feature>
<comment type="caution">
    <text evidence="2">The sequence shown here is derived from an EMBL/GenBank/DDBJ whole genome shotgun (WGS) entry which is preliminary data.</text>
</comment>
<feature type="compositionally biased region" description="Polar residues" evidence="1">
    <location>
        <begin position="1"/>
        <end position="10"/>
    </location>
</feature>
<evidence type="ECO:0000256" key="1">
    <source>
        <dbReference type="SAM" id="MobiDB-lite"/>
    </source>
</evidence>
<proteinExistence type="predicted"/>
<gene>
    <name evidence="2" type="ORF">STAS_35493</name>
</gene>
<dbReference type="EMBL" id="BKCP01013514">
    <property type="protein sequence ID" value="GER57671.1"/>
    <property type="molecule type" value="Genomic_DNA"/>
</dbReference>
<sequence length="277" mass="30150">MSQSGQQDQTSRAGNNRGAASSAGKTNGMSAMPEFVALFQNLEFVKGFSTRMAQTIPRVSMPIRWQRWLVAAIPARPIFSSSNRSELAQLPSSSLPSSSPHPRDLLRPSASFTINRPGPPARLSSSRTALTWQNLTALVRLSTSIWSFTDLDFLKGARLLLLGLNMEFKKPAILPPGEPGFLALDTVLVNRLSRLGVAGSARIAFAGPSFGFLAEEGSVSDEEENMLESVDEPEWDDVVVWLFSILMARLRLSISCSTRAGRAWGPEKDSSGPSIER</sequence>
<feature type="region of interest" description="Disordered" evidence="1">
    <location>
        <begin position="89"/>
        <end position="125"/>
    </location>
</feature>
<feature type="compositionally biased region" description="Low complexity" evidence="1">
    <location>
        <begin position="89"/>
        <end position="100"/>
    </location>
</feature>
<evidence type="ECO:0000313" key="2">
    <source>
        <dbReference type="EMBL" id="GER57671.1"/>
    </source>
</evidence>
<evidence type="ECO:0000313" key="3">
    <source>
        <dbReference type="Proteomes" id="UP000325081"/>
    </source>
</evidence>
<dbReference type="AlphaFoldDB" id="A0A5A7RKE4"/>
<feature type="region of interest" description="Disordered" evidence="1">
    <location>
        <begin position="1"/>
        <end position="26"/>
    </location>
</feature>
<keyword evidence="3" id="KW-1185">Reference proteome</keyword>
<dbReference type="Proteomes" id="UP000325081">
    <property type="component" value="Unassembled WGS sequence"/>
</dbReference>
<organism evidence="2 3">
    <name type="scientific">Striga asiatica</name>
    <name type="common">Asiatic witchweed</name>
    <name type="synonym">Buchnera asiatica</name>
    <dbReference type="NCBI Taxonomy" id="4170"/>
    <lineage>
        <taxon>Eukaryota</taxon>
        <taxon>Viridiplantae</taxon>
        <taxon>Streptophyta</taxon>
        <taxon>Embryophyta</taxon>
        <taxon>Tracheophyta</taxon>
        <taxon>Spermatophyta</taxon>
        <taxon>Magnoliopsida</taxon>
        <taxon>eudicotyledons</taxon>
        <taxon>Gunneridae</taxon>
        <taxon>Pentapetalae</taxon>
        <taxon>asterids</taxon>
        <taxon>lamiids</taxon>
        <taxon>Lamiales</taxon>
        <taxon>Orobanchaceae</taxon>
        <taxon>Buchnereae</taxon>
        <taxon>Striga</taxon>
    </lineage>
</organism>
<reference evidence="3" key="1">
    <citation type="journal article" date="2019" name="Curr. Biol.">
        <title>Genome Sequence of Striga asiatica Provides Insight into the Evolution of Plant Parasitism.</title>
        <authorList>
            <person name="Yoshida S."/>
            <person name="Kim S."/>
            <person name="Wafula E.K."/>
            <person name="Tanskanen J."/>
            <person name="Kim Y.M."/>
            <person name="Honaas L."/>
            <person name="Yang Z."/>
            <person name="Spallek T."/>
            <person name="Conn C.E."/>
            <person name="Ichihashi Y."/>
            <person name="Cheong K."/>
            <person name="Cui S."/>
            <person name="Der J.P."/>
            <person name="Gundlach H."/>
            <person name="Jiao Y."/>
            <person name="Hori C."/>
            <person name="Ishida J.K."/>
            <person name="Kasahara H."/>
            <person name="Kiba T."/>
            <person name="Kim M.S."/>
            <person name="Koo N."/>
            <person name="Laohavisit A."/>
            <person name="Lee Y.H."/>
            <person name="Lumba S."/>
            <person name="McCourt P."/>
            <person name="Mortimer J.C."/>
            <person name="Mutuku J.M."/>
            <person name="Nomura T."/>
            <person name="Sasaki-Sekimoto Y."/>
            <person name="Seto Y."/>
            <person name="Wang Y."/>
            <person name="Wakatake T."/>
            <person name="Sakakibara H."/>
            <person name="Demura T."/>
            <person name="Yamaguchi S."/>
            <person name="Yoneyama K."/>
            <person name="Manabe R.I."/>
            <person name="Nelson D.C."/>
            <person name="Schulman A.H."/>
            <person name="Timko M.P."/>
            <person name="dePamphilis C.W."/>
            <person name="Choi D."/>
            <person name="Shirasu K."/>
        </authorList>
    </citation>
    <scope>NUCLEOTIDE SEQUENCE [LARGE SCALE GENOMIC DNA]</scope>
    <source>
        <strain evidence="3">cv. UVA1</strain>
    </source>
</reference>
<accession>A0A5A7RKE4</accession>